<organism evidence="7 8">
    <name type="scientific">Faucicola osloensis</name>
    <name type="common">Moraxella osloensis</name>
    <dbReference type="NCBI Taxonomy" id="34062"/>
    <lineage>
        <taxon>Bacteria</taxon>
        <taxon>Pseudomonadati</taxon>
        <taxon>Pseudomonadota</taxon>
        <taxon>Gammaproteobacteria</taxon>
        <taxon>Moraxellales</taxon>
        <taxon>Moraxellaceae</taxon>
        <taxon>Faucicola</taxon>
    </lineage>
</organism>
<dbReference type="Proteomes" id="UP000255230">
    <property type="component" value="Unassembled WGS sequence"/>
</dbReference>
<feature type="domain" description="RecX first three-helical" evidence="6">
    <location>
        <begin position="50"/>
        <end position="83"/>
    </location>
</feature>
<keyword evidence="4" id="KW-0963">Cytoplasm</keyword>
<dbReference type="PANTHER" id="PTHR33602">
    <property type="entry name" value="REGULATORY PROTEIN RECX FAMILY PROTEIN"/>
    <property type="match status" value="1"/>
</dbReference>
<proteinExistence type="inferred from homology"/>
<dbReference type="RefSeq" id="WP_227713377.1">
    <property type="nucleotide sequence ID" value="NZ_CBCRZU010000006.1"/>
</dbReference>
<evidence type="ECO:0000313" key="8">
    <source>
        <dbReference type="Proteomes" id="UP000255230"/>
    </source>
</evidence>
<dbReference type="GO" id="GO:0006282">
    <property type="term" value="P:regulation of DNA repair"/>
    <property type="evidence" value="ECO:0007669"/>
    <property type="project" value="InterPro"/>
</dbReference>
<dbReference type="PANTHER" id="PTHR33602:SF1">
    <property type="entry name" value="REGULATORY PROTEIN RECX FAMILY PROTEIN"/>
    <property type="match status" value="1"/>
</dbReference>
<dbReference type="Pfam" id="PF21982">
    <property type="entry name" value="RecX_HTH1"/>
    <property type="match status" value="1"/>
</dbReference>
<evidence type="ECO:0000313" key="7">
    <source>
        <dbReference type="EMBL" id="STY96646.1"/>
    </source>
</evidence>
<protein>
    <recommendedName>
        <fullName evidence="3">Regulatory protein RecX</fullName>
    </recommendedName>
</protein>
<dbReference type="InterPro" id="IPR053925">
    <property type="entry name" value="RecX_HTH_3rd"/>
</dbReference>
<evidence type="ECO:0000259" key="5">
    <source>
        <dbReference type="Pfam" id="PF21981"/>
    </source>
</evidence>
<evidence type="ECO:0000256" key="3">
    <source>
        <dbReference type="ARBA" id="ARBA00018111"/>
    </source>
</evidence>
<gene>
    <name evidence="7" type="primary">recX</name>
    <name evidence="7" type="ORF">NCTC10465_00409</name>
</gene>
<dbReference type="InterPro" id="IPR053926">
    <property type="entry name" value="RecX_HTH_1st"/>
</dbReference>
<evidence type="ECO:0000256" key="2">
    <source>
        <dbReference type="ARBA" id="ARBA00009695"/>
    </source>
</evidence>
<dbReference type="InterPro" id="IPR003783">
    <property type="entry name" value="Regulatory_RecX"/>
</dbReference>
<comment type="similarity">
    <text evidence="2">Belongs to the RecX family.</text>
</comment>
<sequence length="222" mass="25646">MFNLFLITLKTAMPDPKSLLENIENQLMTDEQRQAYHDKLKAESYMRWLAFYYLGRREQSKKELRDKLLAKGCDAAAIEALLSEFEAEGYQSDERMTSALIKEGIGKQHGTQRIFKTLKKHGLTTVRSVSAINTWIETHNDFFEDLLLNDIESDTADDDPDETYEVDWLAQAVAARVRKYGDAIPTEPKEKARQLRFLQYRGFTADVCFDALKYDLTTLANR</sequence>
<keyword evidence="8" id="KW-1185">Reference proteome</keyword>
<evidence type="ECO:0000256" key="1">
    <source>
        <dbReference type="ARBA" id="ARBA00004496"/>
    </source>
</evidence>
<dbReference type="AlphaFoldDB" id="A0A378Q810"/>
<evidence type="ECO:0000259" key="6">
    <source>
        <dbReference type="Pfam" id="PF21982"/>
    </source>
</evidence>
<dbReference type="EMBL" id="UGPY01000001">
    <property type="protein sequence ID" value="STY96646.1"/>
    <property type="molecule type" value="Genomic_DNA"/>
</dbReference>
<comment type="subcellular location">
    <subcellularLocation>
        <location evidence="1">Cytoplasm</location>
    </subcellularLocation>
</comment>
<dbReference type="GO" id="GO:0005737">
    <property type="term" value="C:cytoplasm"/>
    <property type="evidence" value="ECO:0007669"/>
    <property type="project" value="UniProtKB-SubCell"/>
</dbReference>
<dbReference type="InterPro" id="IPR036388">
    <property type="entry name" value="WH-like_DNA-bd_sf"/>
</dbReference>
<dbReference type="Pfam" id="PF21981">
    <property type="entry name" value="RecX_HTH3"/>
    <property type="match status" value="1"/>
</dbReference>
<accession>A0A378Q810</accession>
<dbReference type="GeneID" id="35778487"/>
<dbReference type="Gene3D" id="1.10.10.10">
    <property type="entry name" value="Winged helix-like DNA-binding domain superfamily/Winged helix DNA-binding domain"/>
    <property type="match status" value="2"/>
</dbReference>
<feature type="domain" description="RecX third three-helical" evidence="5">
    <location>
        <begin position="166"/>
        <end position="212"/>
    </location>
</feature>
<reference evidence="7 8" key="1">
    <citation type="submission" date="2018-06" db="EMBL/GenBank/DDBJ databases">
        <authorList>
            <consortium name="Pathogen Informatics"/>
            <person name="Doyle S."/>
        </authorList>
    </citation>
    <scope>NUCLEOTIDE SEQUENCE [LARGE SCALE GENOMIC DNA]</scope>
    <source>
        <strain evidence="7 8">NCTC10465</strain>
    </source>
</reference>
<evidence type="ECO:0000256" key="4">
    <source>
        <dbReference type="ARBA" id="ARBA00022490"/>
    </source>
</evidence>
<name>A0A378Q810_FAUOS</name>